<keyword evidence="2" id="KW-1185">Reference proteome</keyword>
<dbReference type="EMBL" id="JAPFFF010000037">
    <property type="protein sequence ID" value="KAK8842632.1"/>
    <property type="molecule type" value="Genomic_DNA"/>
</dbReference>
<proteinExistence type="predicted"/>
<dbReference type="SUPFAM" id="SSF52058">
    <property type="entry name" value="L domain-like"/>
    <property type="match status" value="2"/>
</dbReference>
<dbReference type="Proteomes" id="UP001470230">
    <property type="component" value="Unassembled WGS sequence"/>
</dbReference>
<reference evidence="1 2" key="1">
    <citation type="submission" date="2024-04" db="EMBL/GenBank/DDBJ databases">
        <title>Tritrichomonas musculus Genome.</title>
        <authorList>
            <person name="Alves-Ferreira E."/>
            <person name="Grigg M."/>
            <person name="Lorenzi H."/>
            <person name="Galac M."/>
        </authorList>
    </citation>
    <scope>NUCLEOTIDE SEQUENCE [LARGE SCALE GENOMIC DNA]</scope>
    <source>
        <strain evidence="1 2">EAF2021</strain>
    </source>
</reference>
<sequence>MIIHENGLTFELDTKDFSAKIINSPKARGIVFIPRSINYEFNEFKIKSINKNSFKNNINIKSIEFPDDSEIQSIDSGAFADSSIESLSIPPNLTELKEGWCKNTPGLRNILISPKNKYFKLFDKKMIVGKTDINSEVYDILIFANRDIKDALIPSSIKYISPFSFSYCSQLETIKFSEQPKIEIIGEHSFSHSSLENIDIPKGITKIGSNSFMWCKNLRTINFSELSNLLAIEKGTFSHTSIRSLTIPSSVKVLENGWCYEMSRLSNVSLSSENKNFLFFGNEMIIGKSDPESDRFDVVVFACRDVERAVIPSYVKSIGSFSFSYSSCLETIVFSEDSELLSICEGAFSYSPIKNISIPQKVERLEDGWCRWTSELTNISISPKNKNFKLFDKKMIVGKSNINSEVYDILIFANRDIKEAIIPSSIKYISPFSFSYCSQLETIKFSEQPKIEIIGEYSFSCSSLENIDIPKGITKIGRNSFMWCKNLRTINFSEQSNLRTIEEEAFAYSSIEYISIPSSVTHIGNFLFLSCNGLHAIEFLGDGLSIEKFICKNLFIVSFPNAKKISVNGNYLHLFQFSCSFFFSAGAEVIH</sequence>
<dbReference type="InterPro" id="IPR032675">
    <property type="entry name" value="LRR_dom_sf"/>
</dbReference>
<dbReference type="PANTHER" id="PTHR45661:SF3">
    <property type="entry name" value="IG-LIKE DOMAIN-CONTAINING PROTEIN"/>
    <property type="match status" value="1"/>
</dbReference>
<evidence type="ECO:0008006" key="3">
    <source>
        <dbReference type="Google" id="ProtNLM"/>
    </source>
</evidence>
<dbReference type="InterPro" id="IPR026906">
    <property type="entry name" value="LRR_5"/>
</dbReference>
<gene>
    <name evidence="1" type="ORF">M9Y10_025491</name>
</gene>
<dbReference type="InterPro" id="IPR053139">
    <property type="entry name" value="Surface_bspA-like"/>
</dbReference>
<dbReference type="Gene3D" id="3.80.10.10">
    <property type="entry name" value="Ribonuclease Inhibitor"/>
    <property type="match status" value="4"/>
</dbReference>
<protein>
    <recommendedName>
        <fullName evidence="3">Surface antigen BspA-like</fullName>
    </recommendedName>
</protein>
<name>A0ABR2H8V5_9EUKA</name>
<accession>A0ABR2H8V5</accession>
<evidence type="ECO:0000313" key="2">
    <source>
        <dbReference type="Proteomes" id="UP001470230"/>
    </source>
</evidence>
<evidence type="ECO:0000313" key="1">
    <source>
        <dbReference type="EMBL" id="KAK8842632.1"/>
    </source>
</evidence>
<dbReference type="PANTHER" id="PTHR45661">
    <property type="entry name" value="SURFACE ANTIGEN"/>
    <property type="match status" value="1"/>
</dbReference>
<organism evidence="1 2">
    <name type="scientific">Tritrichomonas musculus</name>
    <dbReference type="NCBI Taxonomy" id="1915356"/>
    <lineage>
        <taxon>Eukaryota</taxon>
        <taxon>Metamonada</taxon>
        <taxon>Parabasalia</taxon>
        <taxon>Tritrichomonadida</taxon>
        <taxon>Tritrichomonadidae</taxon>
        <taxon>Tritrichomonas</taxon>
    </lineage>
</organism>
<dbReference type="Pfam" id="PF13306">
    <property type="entry name" value="LRR_5"/>
    <property type="match status" value="4"/>
</dbReference>
<comment type="caution">
    <text evidence="1">The sequence shown here is derived from an EMBL/GenBank/DDBJ whole genome shotgun (WGS) entry which is preliminary data.</text>
</comment>